<dbReference type="PANTHER" id="PTHR24249">
    <property type="entry name" value="HISTAMINE RECEPTOR-RELATED G-PROTEIN COUPLED RECEPTOR"/>
    <property type="match status" value="1"/>
</dbReference>
<keyword evidence="8" id="KW-0807">Transducer</keyword>
<evidence type="ECO:0000256" key="9">
    <source>
        <dbReference type="SAM" id="Phobius"/>
    </source>
</evidence>
<evidence type="ECO:0000313" key="11">
    <source>
        <dbReference type="EMBL" id="RUS91042.1"/>
    </source>
</evidence>
<sequence>MGIAETSNMNFLTLSAFDLLVSLATLITKVFYTPVLQGMIDPVLRMEISTIFTLMMFTVIGGSAMTTALISTERCLCVVFPLKMGFAETSNMNFLTLSAFDLLVSLATLITKVFYTPVLQGMIDPVLRMEISTIFTLMMFTVIGGSAMTTALISTERCLCVVFPLKMKTMVTQKRALFLLLIIVGYHAAFLIIQYVETGPPYTSYSQKMRLYYFSMYAVPSTICFFIVLLTTVVMMKTMVTQKRALFLLLIIVGYHAAFLIIQYVETGPPYTNYSQKMRLYYFSMYAVPSTICFFIVLLTTVVMVAGLNKTLQWRRQTTQQTDKKVDKERKIAKTIIAISTIFIICFFPNVANFLTQAIYPAYSYADPYLWTLITDMGL</sequence>
<comment type="caution">
    <text evidence="11">The sequence shown here is derived from an EMBL/GenBank/DDBJ whole genome shotgun (WGS) entry which is preliminary data.</text>
</comment>
<feature type="transmembrane region" description="Helical" evidence="9">
    <location>
        <begin position="134"/>
        <end position="155"/>
    </location>
</feature>
<keyword evidence="3 9" id="KW-0812">Transmembrane</keyword>
<feature type="transmembrane region" description="Helical" evidence="9">
    <location>
        <begin position="92"/>
        <end position="114"/>
    </location>
</feature>
<evidence type="ECO:0000259" key="10">
    <source>
        <dbReference type="PROSITE" id="PS50262"/>
    </source>
</evidence>
<keyword evidence="6 9" id="KW-0472">Membrane</keyword>
<feature type="transmembrane region" description="Helical" evidence="9">
    <location>
        <begin position="211"/>
        <end position="234"/>
    </location>
</feature>
<dbReference type="STRING" id="188477.A0A433UB91"/>
<evidence type="ECO:0000256" key="7">
    <source>
        <dbReference type="ARBA" id="ARBA00023170"/>
    </source>
</evidence>
<feature type="transmembrane region" description="Helical" evidence="9">
    <location>
        <begin position="335"/>
        <end position="360"/>
    </location>
</feature>
<gene>
    <name evidence="11" type="ORF">EGW08_001170</name>
</gene>
<evidence type="ECO:0000256" key="5">
    <source>
        <dbReference type="ARBA" id="ARBA00023040"/>
    </source>
</evidence>
<feature type="transmembrane region" description="Helical" evidence="9">
    <location>
        <begin position="51"/>
        <end position="71"/>
    </location>
</feature>
<evidence type="ECO:0000256" key="8">
    <source>
        <dbReference type="ARBA" id="ARBA00023224"/>
    </source>
</evidence>
<dbReference type="PROSITE" id="PS50262">
    <property type="entry name" value="G_PROTEIN_RECEP_F1_2"/>
    <property type="match status" value="1"/>
</dbReference>
<keyword evidence="12" id="KW-1185">Reference proteome</keyword>
<keyword evidence="5" id="KW-0297">G-protein coupled receptor</keyword>
<dbReference type="GO" id="GO:0005886">
    <property type="term" value="C:plasma membrane"/>
    <property type="evidence" value="ECO:0007669"/>
    <property type="project" value="UniProtKB-SubCell"/>
</dbReference>
<name>A0A433UB91_ELYCH</name>
<feature type="transmembrane region" description="Helical" evidence="9">
    <location>
        <begin position="176"/>
        <end position="196"/>
    </location>
</feature>
<organism evidence="11 12">
    <name type="scientific">Elysia chlorotica</name>
    <name type="common">Eastern emerald elysia</name>
    <name type="synonym">Sea slug</name>
    <dbReference type="NCBI Taxonomy" id="188477"/>
    <lineage>
        <taxon>Eukaryota</taxon>
        <taxon>Metazoa</taxon>
        <taxon>Spiralia</taxon>
        <taxon>Lophotrochozoa</taxon>
        <taxon>Mollusca</taxon>
        <taxon>Gastropoda</taxon>
        <taxon>Heterobranchia</taxon>
        <taxon>Euthyneura</taxon>
        <taxon>Panpulmonata</taxon>
        <taxon>Sacoglossa</taxon>
        <taxon>Placobranchoidea</taxon>
        <taxon>Plakobranchidae</taxon>
        <taxon>Elysia</taxon>
    </lineage>
</organism>
<dbReference type="Gene3D" id="1.20.1070.10">
    <property type="entry name" value="Rhodopsin 7-helix transmembrane proteins"/>
    <property type="match status" value="2"/>
</dbReference>
<protein>
    <recommendedName>
        <fullName evidence="10">G-protein coupled receptors family 1 profile domain-containing protein</fullName>
    </recommendedName>
</protein>
<evidence type="ECO:0000256" key="4">
    <source>
        <dbReference type="ARBA" id="ARBA00022989"/>
    </source>
</evidence>
<dbReference type="SUPFAM" id="SSF81321">
    <property type="entry name" value="Family A G protein-coupled receptor-like"/>
    <property type="match status" value="2"/>
</dbReference>
<dbReference type="InterPro" id="IPR050569">
    <property type="entry name" value="TAAR"/>
</dbReference>
<dbReference type="GO" id="GO:0004930">
    <property type="term" value="F:G protein-coupled receptor activity"/>
    <property type="evidence" value="ECO:0007669"/>
    <property type="project" value="UniProtKB-KW"/>
</dbReference>
<feature type="transmembrane region" description="Helical" evidence="9">
    <location>
        <begin position="285"/>
        <end position="308"/>
    </location>
</feature>
<dbReference type="AlphaFoldDB" id="A0A433UB91"/>
<dbReference type="InterPro" id="IPR017452">
    <property type="entry name" value="GPCR_Rhodpsn_7TM"/>
</dbReference>
<evidence type="ECO:0000256" key="1">
    <source>
        <dbReference type="ARBA" id="ARBA00004651"/>
    </source>
</evidence>
<keyword evidence="4 9" id="KW-1133">Transmembrane helix</keyword>
<accession>A0A433UB91</accession>
<evidence type="ECO:0000313" key="12">
    <source>
        <dbReference type="Proteomes" id="UP000271974"/>
    </source>
</evidence>
<feature type="transmembrane region" description="Helical" evidence="9">
    <location>
        <begin position="246"/>
        <end position="265"/>
    </location>
</feature>
<dbReference type="EMBL" id="RQTK01000019">
    <property type="protein sequence ID" value="RUS91042.1"/>
    <property type="molecule type" value="Genomic_DNA"/>
</dbReference>
<feature type="transmembrane region" description="Helical" evidence="9">
    <location>
        <begin position="12"/>
        <end position="31"/>
    </location>
</feature>
<comment type="subcellular location">
    <subcellularLocation>
        <location evidence="1">Cell membrane</location>
        <topology evidence="1">Multi-pass membrane protein</topology>
    </subcellularLocation>
</comment>
<keyword evidence="7" id="KW-0675">Receptor</keyword>
<feature type="domain" description="G-protein coupled receptors family 1 profile" evidence="10">
    <location>
        <begin position="62"/>
        <end position="379"/>
    </location>
</feature>
<evidence type="ECO:0000256" key="3">
    <source>
        <dbReference type="ARBA" id="ARBA00022692"/>
    </source>
</evidence>
<evidence type="ECO:0000256" key="2">
    <source>
        <dbReference type="ARBA" id="ARBA00022475"/>
    </source>
</evidence>
<dbReference type="Proteomes" id="UP000271974">
    <property type="component" value="Unassembled WGS sequence"/>
</dbReference>
<proteinExistence type="predicted"/>
<reference evidence="11 12" key="1">
    <citation type="submission" date="2019-01" db="EMBL/GenBank/DDBJ databases">
        <title>A draft genome assembly of the solar-powered sea slug Elysia chlorotica.</title>
        <authorList>
            <person name="Cai H."/>
            <person name="Li Q."/>
            <person name="Fang X."/>
            <person name="Li J."/>
            <person name="Curtis N.E."/>
            <person name="Altenburger A."/>
            <person name="Shibata T."/>
            <person name="Feng M."/>
            <person name="Maeda T."/>
            <person name="Schwartz J.A."/>
            <person name="Shigenobu S."/>
            <person name="Lundholm N."/>
            <person name="Nishiyama T."/>
            <person name="Yang H."/>
            <person name="Hasebe M."/>
            <person name="Li S."/>
            <person name="Pierce S.K."/>
            <person name="Wang J."/>
        </authorList>
    </citation>
    <scope>NUCLEOTIDE SEQUENCE [LARGE SCALE GENOMIC DNA]</scope>
    <source>
        <strain evidence="11">EC2010</strain>
        <tissue evidence="11">Whole organism of an adult</tissue>
    </source>
</reference>
<keyword evidence="2" id="KW-1003">Cell membrane</keyword>
<dbReference type="PANTHER" id="PTHR24249:SF372">
    <property type="entry name" value="G-PROTEIN COUPLED RECEPTORS FAMILY 1 PROFILE DOMAIN-CONTAINING PROTEIN"/>
    <property type="match status" value="1"/>
</dbReference>
<evidence type="ECO:0000256" key="6">
    <source>
        <dbReference type="ARBA" id="ARBA00023136"/>
    </source>
</evidence>